<sequence>MLLAAPCVVVPFPPFSEDTAAVVVGDGDPVGVRAGQSEGAAGETSQHPGHAAAFAAALIERLLKVDHEVPQGGSPLNATPRIPGQR</sequence>
<organism evidence="1 2">
    <name type="scientific">Amycolatopsis oliviviridis</name>
    <dbReference type="NCBI Taxonomy" id="1471590"/>
    <lineage>
        <taxon>Bacteria</taxon>
        <taxon>Bacillati</taxon>
        <taxon>Actinomycetota</taxon>
        <taxon>Actinomycetes</taxon>
        <taxon>Pseudonocardiales</taxon>
        <taxon>Pseudonocardiaceae</taxon>
        <taxon>Amycolatopsis</taxon>
    </lineage>
</organism>
<comment type="caution">
    <text evidence="1">The sequence shown here is derived from an EMBL/GenBank/DDBJ whole genome shotgun (WGS) entry which is preliminary data.</text>
</comment>
<keyword evidence="2" id="KW-1185">Reference proteome</keyword>
<name>A0ABQ3L301_9PSEU</name>
<dbReference type="Proteomes" id="UP000635387">
    <property type="component" value="Unassembled WGS sequence"/>
</dbReference>
<evidence type="ECO:0000313" key="2">
    <source>
        <dbReference type="Proteomes" id="UP000635387"/>
    </source>
</evidence>
<dbReference type="EMBL" id="BNAY01000001">
    <property type="protein sequence ID" value="GHH01013.1"/>
    <property type="molecule type" value="Genomic_DNA"/>
</dbReference>
<evidence type="ECO:0000313" key="1">
    <source>
        <dbReference type="EMBL" id="GHH01013.1"/>
    </source>
</evidence>
<reference evidence="2" key="1">
    <citation type="journal article" date="2019" name="Int. J. Syst. Evol. Microbiol.">
        <title>The Global Catalogue of Microorganisms (GCM) 10K type strain sequencing project: providing services to taxonomists for standard genome sequencing and annotation.</title>
        <authorList>
            <consortium name="The Broad Institute Genomics Platform"/>
            <consortium name="The Broad Institute Genome Sequencing Center for Infectious Disease"/>
            <person name="Wu L."/>
            <person name="Ma J."/>
        </authorList>
    </citation>
    <scope>NUCLEOTIDE SEQUENCE [LARGE SCALE GENOMIC DNA]</scope>
    <source>
        <strain evidence="2">CGMCC 4.7683</strain>
    </source>
</reference>
<gene>
    <name evidence="1" type="ORF">GCM10017790_00650</name>
</gene>
<accession>A0ABQ3L301</accession>
<proteinExistence type="predicted"/>
<protein>
    <submittedName>
        <fullName evidence="1">Uncharacterized protein</fullName>
    </submittedName>
</protein>
<dbReference type="RefSeq" id="WP_191250562.1">
    <property type="nucleotide sequence ID" value="NZ_BNAY01000001.1"/>
</dbReference>